<comment type="caution">
    <text evidence="1">The sequence shown here is derived from an EMBL/GenBank/DDBJ whole genome shotgun (WGS) entry which is preliminary data.</text>
</comment>
<protein>
    <submittedName>
        <fullName evidence="1">Uncharacterized protein</fullName>
    </submittedName>
</protein>
<organism evidence="1 2">
    <name type="scientific">Rhizophagus irregularis</name>
    <dbReference type="NCBI Taxonomy" id="588596"/>
    <lineage>
        <taxon>Eukaryota</taxon>
        <taxon>Fungi</taxon>
        <taxon>Fungi incertae sedis</taxon>
        <taxon>Mucoromycota</taxon>
        <taxon>Glomeromycotina</taxon>
        <taxon>Glomeromycetes</taxon>
        <taxon>Glomerales</taxon>
        <taxon>Glomeraceae</taxon>
        <taxon>Rhizophagus</taxon>
    </lineage>
</organism>
<proteinExistence type="predicted"/>
<dbReference type="EMBL" id="LLXI01006943">
    <property type="protein sequence ID" value="PKY62351.1"/>
    <property type="molecule type" value="Genomic_DNA"/>
</dbReference>
<dbReference type="Proteomes" id="UP000234323">
    <property type="component" value="Unassembled WGS sequence"/>
</dbReference>
<sequence>MTKCSAKLYHGNQESGNLSTTNDYNDLGDLIYYDDDDGGGGGSGREKSKITKPYKPSLINHRNIAYNILKYLENDMVENKEILELGNAPSKQLLHTKPSTCLFPDCGKNVDIIVDLNSIRRGSQSSQSSRTLALTNLISEKFVMNSPVIPEEGRPSDPMV</sequence>
<evidence type="ECO:0000313" key="2">
    <source>
        <dbReference type="Proteomes" id="UP000234323"/>
    </source>
</evidence>
<dbReference type="VEuPathDB" id="FungiDB:RhiirA1_470090"/>
<reference evidence="1 2" key="1">
    <citation type="submission" date="2015-10" db="EMBL/GenBank/DDBJ databases">
        <title>Genome analyses suggest a sexual origin of heterokaryosis in a supposedly ancient asexual fungus.</title>
        <authorList>
            <person name="Ropars J."/>
            <person name="Sedzielewska K."/>
            <person name="Noel J."/>
            <person name="Charron P."/>
            <person name="Farinelli L."/>
            <person name="Marton T."/>
            <person name="Kruger M."/>
            <person name="Pelin A."/>
            <person name="Brachmann A."/>
            <person name="Corradi N."/>
        </authorList>
    </citation>
    <scope>NUCLEOTIDE SEQUENCE [LARGE SCALE GENOMIC DNA]</scope>
    <source>
        <strain evidence="1 2">A4</strain>
    </source>
</reference>
<evidence type="ECO:0000313" key="1">
    <source>
        <dbReference type="EMBL" id="PKY62351.1"/>
    </source>
</evidence>
<name>A0A2I1HTZ4_9GLOM</name>
<dbReference type="AlphaFoldDB" id="A0A2I1HTZ4"/>
<gene>
    <name evidence="1" type="ORF">RhiirA4_488683</name>
</gene>
<dbReference type="VEuPathDB" id="FungiDB:FUN_012843"/>
<keyword evidence="2" id="KW-1185">Reference proteome</keyword>
<accession>A0A2I1HTZ4</accession>